<name>A0A2B0N1T6_BACCE</name>
<dbReference type="PROSITE" id="PS00445">
    <property type="entry name" value="FGGY_KINASES_2"/>
    <property type="match status" value="1"/>
</dbReference>
<feature type="binding site" evidence="12">
    <location>
        <position position="244"/>
    </location>
    <ligand>
        <name>glycerol</name>
        <dbReference type="ChEBI" id="CHEBI:17754"/>
    </ligand>
</feature>
<keyword evidence="4 12" id="KW-0808">Transferase</keyword>
<feature type="binding site" evidence="12">
    <location>
        <position position="309"/>
    </location>
    <ligand>
        <name>ADP</name>
        <dbReference type="ChEBI" id="CHEBI:456216"/>
    </ligand>
</feature>
<keyword evidence="6 12" id="KW-0418">Kinase</keyword>
<feature type="binding site" evidence="12">
    <location>
        <position position="12"/>
    </location>
    <ligand>
        <name>ATP</name>
        <dbReference type="ChEBI" id="CHEBI:30616"/>
    </ligand>
</feature>
<feature type="binding site" evidence="12">
    <location>
        <position position="83"/>
    </location>
    <ligand>
        <name>sn-glycerol 3-phosphate</name>
        <dbReference type="ChEBI" id="CHEBI:57597"/>
    </ligand>
</feature>
<evidence type="ECO:0000256" key="12">
    <source>
        <dbReference type="HAMAP-Rule" id="MF_00186"/>
    </source>
</evidence>
<dbReference type="InterPro" id="IPR000577">
    <property type="entry name" value="Carb_kinase_FGGY"/>
</dbReference>
<feature type="binding site" evidence="12">
    <location>
        <position position="309"/>
    </location>
    <ligand>
        <name>ATP</name>
        <dbReference type="ChEBI" id="CHEBI:30616"/>
    </ligand>
</feature>
<feature type="domain" description="Carbohydrate kinase FGGY C-terminal" evidence="15">
    <location>
        <begin position="261"/>
        <end position="449"/>
    </location>
</feature>
<feature type="binding site" evidence="12">
    <location>
        <position position="245"/>
    </location>
    <ligand>
        <name>glycerol</name>
        <dbReference type="ChEBI" id="CHEBI:17754"/>
    </ligand>
</feature>
<comment type="subunit">
    <text evidence="11 12">Homotetramer and homodimer (in equilibrium).</text>
</comment>
<feature type="binding site" evidence="12">
    <location>
        <position position="12"/>
    </location>
    <ligand>
        <name>ADP</name>
        <dbReference type="ChEBI" id="CHEBI:456216"/>
    </ligand>
</feature>
<feature type="binding site" evidence="12">
    <location>
        <position position="266"/>
    </location>
    <ligand>
        <name>ADP</name>
        <dbReference type="ChEBI" id="CHEBI:456216"/>
    </ligand>
</feature>
<evidence type="ECO:0000256" key="5">
    <source>
        <dbReference type="ARBA" id="ARBA00022741"/>
    </source>
</evidence>
<dbReference type="Pfam" id="PF02782">
    <property type="entry name" value="FGGY_C"/>
    <property type="match status" value="1"/>
</dbReference>
<evidence type="ECO:0000256" key="2">
    <source>
        <dbReference type="ARBA" id="ARBA00009156"/>
    </source>
</evidence>
<dbReference type="Pfam" id="PF00370">
    <property type="entry name" value="FGGY_N"/>
    <property type="match status" value="1"/>
</dbReference>
<feature type="binding site" evidence="12">
    <location>
        <position position="134"/>
    </location>
    <ligand>
        <name>sn-glycerol 3-phosphate</name>
        <dbReference type="ChEBI" id="CHEBI:57597"/>
    </ligand>
</feature>
<dbReference type="EC" id="2.7.1.30" evidence="12"/>
<dbReference type="InterPro" id="IPR005999">
    <property type="entry name" value="Glycerol_kin"/>
</dbReference>
<protein>
    <recommendedName>
        <fullName evidence="12">Glycerol kinase</fullName>
        <ecNumber evidence="12">2.7.1.30</ecNumber>
    </recommendedName>
    <alternativeName>
        <fullName evidence="12">ATP:glycerol 3-phosphotransferase</fullName>
    </alternativeName>
    <alternativeName>
        <fullName evidence="12">Glycerokinase</fullName>
        <shortName evidence="12">GK</shortName>
    </alternativeName>
</protein>
<dbReference type="SUPFAM" id="SSF53067">
    <property type="entry name" value="Actin-like ATPase domain"/>
    <property type="match status" value="2"/>
</dbReference>
<comment type="caution">
    <text evidence="16">The sequence shown here is derived from an EMBL/GenBank/DDBJ whole genome shotgun (WGS) entry which is preliminary data.</text>
</comment>
<feature type="binding site" evidence="12">
    <location>
        <position position="410"/>
    </location>
    <ligand>
        <name>ADP</name>
        <dbReference type="ChEBI" id="CHEBI:456216"/>
    </ligand>
</feature>
<feature type="binding site" evidence="12">
    <location>
        <position position="134"/>
    </location>
    <ligand>
        <name>glycerol</name>
        <dbReference type="ChEBI" id="CHEBI:17754"/>
    </ligand>
</feature>
<feature type="binding site" evidence="12">
    <location>
        <position position="82"/>
    </location>
    <ligand>
        <name>glycerol</name>
        <dbReference type="ChEBI" id="CHEBI:17754"/>
    </ligand>
</feature>
<feature type="modified residue" description="Phosphohistidine; by HPr" evidence="12">
    <location>
        <position position="230"/>
    </location>
</feature>
<dbReference type="FunFam" id="3.30.420.40:FF:000008">
    <property type="entry name" value="Glycerol kinase"/>
    <property type="match status" value="1"/>
</dbReference>
<comment type="catalytic activity">
    <reaction evidence="9 12">
        <text>glycerol + ATP = sn-glycerol 3-phosphate + ADP + H(+)</text>
        <dbReference type="Rhea" id="RHEA:21644"/>
        <dbReference type="ChEBI" id="CHEBI:15378"/>
        <dbReference type="ChEBI" id="CHEBI:17754"/>
        <dbReference type="ChEBI" id="CHEBI:30616"/>
        <dbReference type="ChEBI" id="CHEBI:57597"/>
        <dbReference type="ChEBI" id="CHEBI:456216"/>
        <dbReference type="EC" id="2.7.1.30"/>
    </reaction>
</comment>
<dbReference type="UniPathway" id="UPA00618">
    <property type="reaction ID" value="UER00672"/>
</dbReference>
<proteinExistence type="inferred from homology"/>
<evidence type="ECO:0000313" key="17">
    <source>
        <dbReference type="Proteomes" id="UP000242656"/>
    </source>
</evidence>
<keyword evidence="8 12" id="KW-0067">ATP-binding</keyword>
<reference evidence="16 17" key="1">
    <citation type="submission" date="2017-09" db="EMBL/GenBank/DDBJ databases">
        <title>Large-scale bioinformatics analysis of Bacillus genomes uncovers conserved roles of natural products in bacterial physiology.</title>
        <authorList>
            <consortium name="Agbiome Team Llc"/>
            <person name="Bleich R.M."/>
            <person name="Grubbs K.J."/>
            <person name="Santa Maria K.C."/>
            <person name="Allen S.E."/>
            <person name="Farag S."/>
            <person name="Shank E.A."/>
            <person name="Bowers A."/>
        </authorList>
    </citation>
    <scope>NUCLEOTIDE SEQUENCE [LARGE SCALE GENOMIC DNA]</scope>
    <source>
        <strain evidence="16 17">AFS083043</strain>
    </source>
</reference>
<feature type="binding site" evidence="12">
    <location>
        <position position="12"/>
    </location>
    <ligand>
        <name>sn-glycerol 3-phosphate</name>
        <dbReference type="ChEBI" id="CHEBI:57597"/>
    </ligand>
</feature>
<feature type="binding site" evidence="12">
    <location>
        <position position="14"/>
    </location>
    <ligand>
        <name>ATP</name>
        <dbReference type="ChEBI" id="CHEBI:30616"/>
    </ligand>
</feature>
<evidence type="ECO:0000256" key="3">
    <source>
        <dbReference type="ARBA" id="ARBA00022553"/>
    </source>
</evidence>
<evidence type="ECO:0000256" key="7">
    <source>
        <dbReference type="ARBA" id="ARBA00022798"/>
    </source>
</evidence>
<dbReference type="NCBIfam" id="NF000756">
    <property type="entry name" value="PRK00047.1"/>
    <property type="match status" value="1"/>
</dbReference>
<dbReference type="FunFam" id="3.30.420.40:FF:000007">
    <property type="entry name" value="Glycerol kinase"/>
    <property type="match status" value="1"/>
</dbReference>
<dbReference type="GO" id="GO:0006072">
    <property type="term" value="P:glycerol-3-phosphate metabolic process"/>
    <property type="evidence" value="ECO:0007669"/>
    <property type="project" value="InterPro"/>
</dbReference>
<evidence type="ECO:0000313" key="16">
    <source>
        <dbReference type="EMBL" id="PFK47099.1"/>
    </source>
</evidence>
<dbReference type="Gene3D" id="3.30.420.40">
    <property type="match status" value="2"/>
</dbReference>
<evidence type="ECO:0000256" key="8">
    <source>
        <dbReference type="ARBA" id="ARBA00022840"/>
    </source>
</evidence>
<feature type="binding site" evidence="12">
    <location>
        <position position="82"/>
    </location>
    <ligand>
        <name>sn-glycerol 3-phosphate</name>
        <dbReference type="ChEBI" id="CHEBI:57597"/>
    </ligand>
</feature>
<dbReference type="PIRSF" id="PIRSF000538">
    <property type="entry name" value="GlpK"/>
    <property type="match status" value="1"/>
</dbReference>
<dbReference type="GO" id="GO:0005524">
    <property type="term" value="F:ATP binding"/>
    <property type="evidence" value="ECO:0007669"/>
    <property type="project" value="UniProtKB-UniRule"/>
</dbReference>
<evidence type="ECO:0000256" key="1">
    <source>
        <dbReference type="ARBA" id="ARBA00005190"/>
    </source>
</evidence>
<evidence type="ECO:0000256" key="6">
    <source>
        <dbReference type="ARBA" id="ARBA00022777"/>
    </source>
</evidence>
<dbReference type="InterPro" id="IPR018484">
    <property type="entry name" value="FGGY_N"/>
</dbReference>
<keyword evidence="7 12" id="KW-0319">Glycerol metabolism</keyword>
<dbReference type="InterPro" id="IPR018485">
    <property type="entry name" value="FGGY_C"/>
</dbReference>
<evidence type="ECO:0000256" key="4">
    <source>
        <dbReference type="ARBA" id="ARBA00022679"/>
    </source>
</evidence>
<dbReference type="PROSITE" id="PS00933">
    <property type="entry name" value="FGGY_KINASES_1"/>
    <property type="match status" value="1"/>
</dbReference>
<feature type="domain" description="Carbohydrate kinase FGGY N-terminal" evidence="14">
    <location>
        <begin position="4"/>
        <end position="251"/>
    </location>
</feature>
<dbReference type="Proteomes" id="UP000242656">
    <property type="component" value="Unassembled WGS sequence"/>
</dbReference>
<evidence type="ECO:0000259" key="14">
    <source>
        <dbReference type="Pfam" id="PF00370"/>
    </source>
</evidence>
<dbReference type="EMBL" id="NUWN01000008">
    <property type="protein sequence ID" value="PFK47099.1"/>
    <property type="molecule type" value="Genomic_DNA"/>
</dbReference>
<comment type="function">
    <text evidence="10 12">Key enzyme in the regulation of glycerol uptake and metabolism. Catalyzes the phosphorylation of glycerol to yield sn-glycerol 3-phosphate.</text>
</comment>
<sequence>MKKYILSLDQGTTSSRAILFNKEGKIVHSAQKEFTQHFPKPGWVEHNAHEIWGSILAVIATCLSEADVKPEQIAGIGITNQRETTVVWDKETGKPVYNAIVWQSRQTAEICDELKEKGYGDMVREKTGLLIDAYFSGTKVKWILDNVEGAREKAERGELLFGTIDTWLVWKLSGGKAHVTDYSNASRTLMFNIHDLEWDNELLDMLTVPKSMLPEVRPSSEVYGYTVDYHFFNQNIPIAGVAGDQQAALFGQACFGEGMAKNTYGTGCFMLMNTGEKAVASEHGLLTTIAWGLNGKVEYALEGSIFVAGSAIQWLRDGMRMFKDASESEEYASRVESTDGVYVVPAFVGLGTPYWDSEVRGAVFGVTRGTTKEHFIRATLESLAYQTKDVLCAMEADSGIQLKTLRVDGGAVKNNFLMQFQSDMLDVPVERPEVNETTALGAAYLAGLAVGYWENQDEIKAQWNMDRSFAPTMEAETSEELYAGWKKAIEATKAFK</sequence>
<feature type="binding site" evidence="12">
    <location>
        <position position="13"/>
    </location>
    <ligand>
        <name>ATP</name>
        <dbReference type="ChEBI" id="CHEBI:30616"/>
    </ligand>
</feature>
<dbReference type="InterPro" id="IPR043129">
    <property type="entry name" value="ATPase_NBD"/>
</dbReference>
<feature type="binding site" evidence="12">
    <location>
        <position position="410"/>
    </location>
    <ligand>
        <name>ATP</name>
        <dbReference type="ChEBI" id="CHEBI:30616"/>
    </ligand>
</feature>
<evidence type="ECO:0000256" key="10">
    <source>
        <dbReference type="ARBA" id="ARBA00054633"/>
    </source>
</evidence>
<comment type="activity regulation">
    <text evidence="12">Activated by phosphorylation and inhibited by fructose 1,6-bisphosphate (FBP).</text>
</comment>
<feature type="binding site" evidence="12">
    <location>
        <position position="244"/>
    </location>
    <ligand>
        <name>sn-glycerol 3-phosphate</name>
        <dbReference type="ChEBI" id="CHEBI:57597"/>
    </ligand>
</feature>
<dbReference type="GO" id="GO:0005829">
    <property type="term" value="C:cytosol"/>
    <property type="evidence" value="ECO:0007669"/>
    <property type="project" value="TreeGrafter"/>
</dbReference>
<evidence type="ECO:0000256" key="13">
    <source>
        <dbReference type="RuleBase" id="RU003733"/>
    </source>
</evidence>
<feature type="binding site" evidence="12">
    <location>
        <position position="414"/>
    </location>
    <ligand>
        <name>ADP</name>
        <dbReference type="ChEBI" id="CHEBI:456216"/>
    </ligand>
</feature>
<dbReference type="PANTHER" id="PTHR10196">
    <property type="entry name" value="SUGAR KINASE"/>
    <property type="match status" value="1"/>
</dbReference>
<dbReference type="InterPro" id="IPR018483">
    <property type="entry name" value="Carb_kinase_FGGY_CS"/>
</dbReference>
<dbReference type="PANTHER" id="PTHR10196:SF69">
    <property type="entry name" value="GLYCEROL KINASE"/>
    <property type="match status" value="1"/>
</dbReference>
<accession>A0A2B0N1T6</accession>
<dbReference type="NCBIfam" id="TIGR01311">
    <property type="entry name" value="glycerol_kin"/>
    <property type="match status" value="1"/>
</dbReference>
<comment type="similarity">
    <text evidence="2 12 13">Belongs to the FGGY kinase family.</text>
</comment>
<feature type="binding site" evidence="12">
    <location>
        <position position="83"/>
    </location>
    <ligand>
        <name>glycerol</name>
        <dbReference type="ChEBI" id="CHEBI:17754"/>
    </ligand>
</feature>
<organism evidence="16 17">
    <name type="scientific">Bacillus cereus</name>
    <dbReference type="NCBI Taxonomy" id="1396"/>
    <lineage>
        <taxon>Bacteria</taxon>
        <taxon>Bacillati</taxon>
        <taxon>Bacillota</taxon>
        <taxon>Bacilli</taxon>
        <taxon>Bacillales</taxon>
        <taxon>Bacillaceae</taxon>
        <taxon>Bacillus</taxon>
        <taxon>Bacillus cereus group</taxon>
    </lineage>
</organism>
<comment type="pathway">
    <text evidence="1 12">Polyol metabolism; glycerol degradation via glycerol kinase pathway; sn-glycerol 3-phosphate from glycerol: step 1/1.</text>
</comment>
<comment type="PTM">
    <text evidence="12">The phosphoenolpyruvate-dependent sugar phosphotransferase system (PTS), including enzyme I, and histidine-containing protein (HPr) are required for the phosphorylation, which leads to the activation of the enzyme.</text>
</comment>
<evidence type="ECO:0000256" key="11">
    <source>
        <dbReference type="ARBA" id="ARBA00063665"/>
    </source>
</evidence>
<dbReference type="GO" id="GO:0019563">
    <property type="term" value="P:glycerol catabolic process"/>
    <property type="evidence" value="ECO:0007669"/>
    <property type="project" value="UniProtKB-UniRule"/>
</dbReference>
<feature type="binding site" evidence="12">
    <location>
        <position position="266"/>
    </location>
    <ligand>
        <name>ATP</name>
        <dbReference type="ChEBI" id="CHEBI:30616"/>
    </ligand>
</feature>
<dbReference type="RefSeq" id="WP_098489465.1">
    <property type="nucleotide sequence ID" value="NZ_NUWN01000008.1"/>
</dbReference>
<evidence type="ECO:0000259" key="15">
    <source>
        <dbReference type="Pfam" id="PF02782"/>
    </source>
</evidence>
<gene>
    <name evidence="12 16" type="primary">glpK</name>
    <name evidence="16" type="ORF">COI93_02185</name>
</gene>
<dbReference type="HAMAP" id="MF_00186">
    <property type="entry name" value="Glycerol_kin"/>
    <property type="match status" value="1"/>
</dbReference>
<keyword evidence="5 12" id="KW-0547">Nucleotide-binding</keyword>
<dbReference type="AlphaFoldDB" id="A0A2B0N1T6"/>
<keyword evidence="3 12" id="KW-0597">Phosphoprotein</keyword>
<dbReference type="GO" id="GO:0004370">
    <property type="term" value="F:glycerol kinase activity"/>
    <property type="evidence" value="ECO:0007669"/>
    <property type="project" value="UniProtKB-UniRule"/>
</dbReference>
<dbReference type="CDD" id="cd07786">
    <property type="entry name" value="FGGY_EcGK_like"/>
    <property type="match status" value="1"/>
</dbReference>
<feature type="binding site" evidence="12">
    <location>
        <position position="16"/>
    </location>
    <ligand>
        <name>ADP</name>
        <dbReference type="ChEBI" id="CHEBI:456216"/>
    </ligand>
</feature>
<evidence type="ECO:0000256" key="9">
    <source>
        <dbReference type="ARBA" id="ARBA00052101"/>
    </source>
</evidence>
<feature type="binding site" evidence="12">
    <location>
        <position position="313"/>
    </location>
    <ligand>
        <name>ATP</name>
        <dbReference type="ChEBI" id="CHEBI:30616"/>
    </ligand>
</feature>